<dbReference type="InterPro" id="IPR005119">
    <property type="entry name" value="LysR_subst-bd"/>
</dbReference>
<keyword evidence="4" id="KW-0804">Transcription</keyword>
<dbReference type="Pfam" id="PF03466">
    <property type="entry name" value="LysR_substrate"/>
    <property type="match status" value="1"/>
</dbReference>
<keyword evidence="3" id="KW-0238">DNA-binding</keyword>
<evidence type="ECO:0000313" key="7">
    <source>
        <dbReference type="Proteomes" id="UP001246473"/>
    </source>
</evidence>
<reference evidence="6" key="1">
    <citation type="submission" date="2022-08" db="EMBL/GenBank/DDBJ databases">
        <authorList>
            <person name="Kim S.-J."/>
        </authorList>
    </citation>
    <scope>NUCLEOTIDE SEQUENCE</scope>
    <source>
        <strain evidence="6">KJ</strain>
    </source>
</reference>
<dbReference type="PANTHER" id="PTHR30537">
    <property type="entry name" value="HTH-TYPE TRANSCRIPTIONAL REGULATOR"/>
    <property type="match status" value="1"/>
</dbReference>
<dbReference type="GO" id="GO:0043565">
    <property type="term" value="F:sequence-specific DNA binding"/>
    <property type="evidence" value="ECO:0007669"/>
    <property type="project" value="TreeGrafter"/>
</dbReference>
<dbReference type="Gene3D" id="3.40.190.290">
    <property type="match status" value="1"/>
</dbReference>
<dbReference type="PROSITE" id="PS50931">
    <property type="entry name" value="HTH_LYSR"/>
    <property type="match status" value="1"/>
</dbReference>
<dbReference type="AlphaFoldDB" id="A0AAP5UUA3"/>
<comment type="similarity">
    <text evidence="1">Belongs to the LysR transcriptional regulatory family.</text>
</comment>
<dbReference type="Proteomes" id="UP001246473">
    <property type="component" value="Unassembled WGS sequence"/>
</dbReference>
<dbReference type="FunFam" id="1.10.10.10:FF:000001">
    <property type="entry name" value="LysR family transcriptional regulator"/>
    <property type="match status" value="1"/>
</dbReference>
<dbReference type="SUPFAM" id="SSF46785">
    <property type="entry name" value="Winged helix' DNA-binding domain"/>
    <property type="match status" value="1"/>
</dbReference>
<sequence length="298" mass="32709">MDNLNGIVAFVRTAEALSFVAAGHKLGISASAVGKAIAKLEHSLGVRLFHRTTRKVTLTDEGRHFYDRCHRILEDLRDAEAMLSEAAQTPRGKLRVSLPAIGYRFLLPVLPEFTRRYPDVELDLDFNDRLVDVVEGGFDAVIRSGTLSDSSLMSRRLGAFCFMLCASPGYLAQAGVPATLRDLEAHACVRYRFPTTGKLQPWELLADGSEPTNLRTALTCNNMEALRETVIAGFGIGYMPDFLVRDAIAAGMLTTVLGAHPIAPGQFSILWPSSRQLSSKLRVFVDFMCAKLFKVSDG</sequence>
<evidence type="ECO:0000256" key="1">
    <source>
        <dbReference type="ARBA" id="ARBA00009437"/>
    </source>
</evidence>
<evidence type="ECO:0000256" key="4">
    <source>
        <dbReference type="ARBA" id="ARBA00023163"/>
    </source>
</evidence>
<dbReference type="PANTHER" id="PTHR30537:SF72">
    <property type="entry name" value="LYSR FAMILY TRANSCRIPTIONAL REGULATOR"/>
    <property type="match status" value="1"/>
</dbReference>
<feature type="domain" description="HTH lysR-type" evidence="5">
    <location>
        <begin position="1"/>
        <end position="59"/>
    </location>
</feature>
<organism evidence="6 7">
    <name type="scientific">Paraburkholderia fungorum</name>
    <dbReference type="NCBI Taxonomy" id="134537"/>
    <lineage>
        <taxon>Bacteria</taxon>
        <taxon>Pseudomonadati</taxon>
        <taxon>Pseudomonadota</taxon>
        <taxon>Betaproteobacteria</taxon>
        <taxon>Burkholderiales</taxon>
        <taxon>Burkholderiaceae</taxon>
        <taxon>Paraburkholderia</taxon>
    </lineage>
</organism>
<dbReference type="InterPro" id="IPR036390">
    <property type="entry name" value="WH_DNA-bd_sf"/>
</dbReference>
<proteinExistence type="inferred from homology"/>
<keyword evidence="2" id="KW-0805">Transcription regulation</keyword>
<comment type="caution">
    <text evidence="6">The sequence shown here is derived from an EMBL/GenBank/DDBJ whole genome shotgun (WGS) entry which is preliminary data.</text>
</comment>
<dbReference type="GO" id="GO:0006351">
    <property type="term" value="P:DNA-templated transcription"/>
    <property type="evidence" value="ECO:0007669"/>
    <property type="project" value="TreeGrafter"/>
</dbReference>
<evidence type="ECO:0000256" key="2">
    <source>
        <dbReference type="ARBA" id="ARBA00023015"/>
    </source>
</evidence>
<protein>
    <submittedName>
        <fullName evidence="6">LysR family transcriptional regulator</fullName>
    </submittedName>
</protein>
<accession>A0AAP5UUA3</accession>
<dbReference type="InterPro" id="IPR000847">
    <property type="entry name" value="LysR_HTH_N"/>
</dbReference>
<dbReference type="InterPro" id="IPR058163">
    <property type="entry name" value="LysR-type_TF_proteobact-type"/>
</dbReference>
<gene>
    <name evidence="6" type="ORF">ParKJ_14615</name>
</gene>
<dbReference type="CDD" id="cd08476">
    <property type="entry name" value="PBP2_CrgA_like_7"/>
    <property type="match status" value="1"/>
</dbReference>
<dbReference type="SUPFAM" id="SSF53850">
    <property type="entry name" value="Periplasmic binding protein-like II"/>
    <property type="match status" value="1"/>
</dbReference>
<dbReference type="RefSeq" id="WP_106355843.1">
    <property type="nucleotide sequence ID" value="NZ_JANSLM010000004.1"/>
</dbReference>
<dbReference type="EMBL" id="JANSLM010000004">
    <property type="protein sequence ID" value="MDT8838646.1"/>
    <property type="molecule type" value="Genomic_DNA"/>
</dbReference>
<dbReference type="Gene3D" id="1.10.10.10">
    <property type="entry name" value="Winged helix-like DNA-binding domain superfamily/Winged helix DNA-binding domain"/>
    <property type="match status" value="1"/>
</dbReference>
<dbReference type="InterPro" id="IPR036388">
    <property type="entry name" value="WH-like_DNA-bd_sf"/>
</dbReference>
<evidence type="ECO:0000256" key="3">
    <source>
        <dbReference type="ARBA" id="ARBA00023125"/>
    </source>
</evidence>
<evidence type="ECO:0000313" key="6">
    <source>
        <dbReference type="EMBL" id="MDT8838646.1"/>
    </source>
</evidence>
<evidence type="ECO:0000259" key="5">
    <source>
        <dbReference type="PROSITE" id="PS50931"/>
    </source>
</evidence>
<dbReference type="GO" id="GO:0003700">
    <property type="term" value="F:DNA-binding transcription factor activity"/>
    <property type="evidence" value="ECO:0007669"/>
    <property type="project" value="InterPro"/>
</dbReference>
<name>A0AAP5UUA3_9BURK</name>
<dbReference type="Pfam" id="PF00126">
    <property type="entry name" value="HTH_1"/>
    <property type="match status" value="1"/>
</dbReference>